<reference evidence="1" key="1">
    <citation type="submission" date="2019-12" db="EMBL/GenBank/DDBJ databases">
        <title>An insight into the sialome of adult female Ixodes ricinus ticks feeding for 6 days.</title>
        <authorList>
            <person name="Perner J."/>
            <person name="Ribeiro J.M.C."/>
        </authorList>
    </citation>
    <scope>NUCLEOTIDE SEQUENCE</scope>
    <source>
        <strain evidence="1">Semi-engorged</strain>
        <tissue evidence="1">Salivary glands</tissue>
    </source>
</reference>
<name>A0A6B0U8G7_IXORI</name>
<accession>A0A6B0U8G7</accession>
<organism evidence="1">
    <name type="scientific">Ixodes ricinus</name>
    <name type="common">Common tick</name>
    <name type="synonym">Acarus ricinus</name>
    <dbReference type="NCBI Taxonomy" id="34613"/>
    <lineage>
        <taxon>Eukaryota</taxon>
        <taxon>Metazoa</taxon>
        <taxon>Ecdysozoa</taxon>
        <taxon>Arthropoda</taxon>
        <taxon>Chelicerata</taxon>
        <taxon>Arachnida</taxon>
        <taxon>Acari</taxon>
        <taxon>Parasitiformes</taxon>
        <taxon>Ixodida</taxon>
        <taxon>Ixodoidea</taxon>
        <taxon>Ixodidae</taxon>
        <taxon>Ixodinae</taxon>
        <taxon>Ixodes</taxon>
    </lineage>
</organism>
<proteinExistence type="predicted"/>
<dbReference type="EMBL" id="GIFC01002782">
    <property type="protein sequence ID" value="MXU84865.1"/>
    <property type="molecule type" value="Transcribed_RNA"/>
</dbReference>
<evidence type="ECO:0000313" key="1">
    <source>
        <dbReference type="EMBL" id="MXU84865.1"/>
    </source>
</evidence>
<dbReference type="AlphaFoldDB" id="A0A6B0U8G7"/>
<protein>
    <submittedName>
        <fullName evidence="1">Uncharacterized protein</fullName>
    </submittedName>
</protein>
<sequence length="83" mass="8898">MPPLQFAFSLRIIFSTCSRGEWICRLCSQTACLFGVLTGMAACLDCGREGCETWSAATRNNSIGCCCLVTLSSQVGLKTFCSA</sequence>